<dbReference type="EMBL" id="JANUGW010000003">
    <property type="protein sequence ID" value="MCS0581003.1"/>
    <property type="molecule type" value="Genomic_DNA"/>
</dbReference>
<evidence type="ECO:0000313" key="4">
    <source>
        <dbReference type="Proteomes" id="UP001204151"/>
    </source>
</evidence>
<dbReference type="Proteomes" id="UP001204151">
    <property type="component" value="Unassembled WGS sequence"/>
</dbReference>
<name>A0ABT1ZM61_9BURK</name>
<gene>
    <name evidence="3" type="ORF">NX784_05325</name>
</gene>
<feature type="compositionally biased region" description="Polar residues" evidence="1">
    <location>
        <begin position="57"/>
        <end position="81"/>
    </location>
</feature>
<protein>
    <submittedName>
        <fullName evidence="3">Uncharacterized protein</fullName>
    </submittedName>
</protein>
<keyword evidence="4" id="KW-1185">Reference proteome</keyword>
<evidence type="ECO:0000256" key="2">
    <source>
        <dbReference type="SAM" id="SignalP"/>
    </source>
</evidence>
<sequence length="333" mass="34939">MTSFKNHFLFSVLALLIISSDFALAQVPPSGSQTATQSAVLPESSLKVVNKSAGENPLTTNSQSNAVQSGNPSDGSAQVTAVANAPEKSPHPDAKGVIVLTPVSPDSDRINYMGDQISYPIDIYVARVDMSVNPHTSTALCAPARSRFKGAGQAVVSPNATPSPIFRVVNVGPVDTKVTQGRCTVGSNLIQVGDVVVFAAADLKMIPPDRFGLTYGTLLVPYKYHFSGSDFGSGASVGGYLGYRWDRSGVLGIALQPVLFLGAAIIPVSQVSNGQVKTENMGGISYGLGLLGTVKDSFHLGIVIGADRVNKSADYRYNGKPWLAISLGFEFSN</sequence>
<evidence type="ECO:0000256" key="1">
    <source>
        <dbReference type="SAM" id="MobiDB-lite"/>
    </source>
</evidence>
<feature type="signal peptide" evidence="2">
    <location>
        <begin position="1"/>
        <end position="25"/>
    </location>
</feature>
<dbReference type="RefSeq" id="WP_258815626.1">
    <property type="nucleotide sequence ID" value="NZ_JANUGW010000003.1"/>
</dbReference>
<comment type="caution">
    <text evidence="3">The sequence shown here is derived from an EMBL/GenBank/DDBJ whole genome shotgun (WGS) entry which is preliminary data.</text>
</comment>
<feature type="chain" id="PRO_5046074480" evidence="2">
    <location>
        <begin position="26"/>
        <end position="333"/>
    </location>
</feature>
<evidence type="ECO:0000313" key="3">
    <source>
        <dbReference type="EMBL" id="MCS0581003.1"/>
    </source>
</evidence>
<reference evidence="3 4" key="1">
    <citation type="submission" date="2022-08" db="EMBL/GenBank/DDBJ databases">
        <title>Reclassification of Massilia species as members of the genera Telluria, Duganella, Pseudoduganella, Mokoshia gen. nov. and Zemynaea gen. nov. using orthogonal and non-orthogonal genome-based approaches.</title>
        <authorList>
            <person name="Bowman J.P."/>
        </authorList>
    </citation>
    <scope>NUCLEOTIDE SEQUENCE [LARGE SCALE GENOMIC DNA]</scope>
    <source>
        <strain evidence="3 4">JCM 31316</strain>
    </source>
</reference>
<accession>A0ABT1ZM61</accession>
<feature type="region of interest" description="Disordered" evidence="1">
    <location>
        <begin position="53"/>
        <end position="98"/>
    </location>
</feature>
<organism evidence="3 4">
    <name type="scientific">Massilia pinisoli</name>
    <dbReference type="NCBI Taxonomy" id="1772194"/>
    <lineage>
        <taxon>Bacteria</taxon>
        <taxon>Pseudomonadati</taxon>
        <taxon>Pseudomonadota</taxon>
        <taxon>Betaproteobacteria</taxon>
        <taxon>Burkholderiales</taxon>
        <taxon>Oxalobacteraceae</taxon>
        <taxon>Telluria group</taxon>
        <taxon>Massilia</taxon>
    </lineage>
</organism>
<proteinExistence type="predicted"/>
<keyword evidence="2" id="KW-0732">Signal</keyword>